<keyword evidence="2 9" id="KW-0813">Transport</keyword>
<evidence type="ECO:0000256" key="2">
    <source>
        <dbReference type="ARBA" id="ARBA00022448"/>
    </source>
</evidence>
<evidence type="ECO:0000256" key="8">
    <source>
        <dbReference type="ARBA" id="ARBA00023136"/>
    </source>
</evidence>
<sequence length="227" mass="26151">MINNKKSILLLINKRYLSSPAKKPTIQEIEQVLKRTQKLNNYNNLLNSVHPDSIETKFLPKDDLLAPTNTELRILSELPEEEFNRKVLIEPRMVRSSQQGVRIAHQWQITWLPTARWSNPLMGWTSTSDTMANVKLYFDNREEAIAFAERNAWNYEVKAPTTLTIVQPGTNKYSDNFLPKSTILKLKQEGSKNKIFASPGYGKSNFFMPLNYHGTNPVEQFGPKVKK</sequence>
<keyword evidence="4 9" id="KW-0999">Mitochondrion inner membrane</keyword>
<dbReference type="InterPro" id="IPR006885">
    <property type="entry name" value="NADH_UbQ_FeS_4_mit-like"/>
</dbReference>
<dbReference type="EMBL" id="HBFD01002796">
    <property type="protein sequence ID" value="CAD8716314.1"/>
    <property type="molecule type" value="Transcribed_RNA"/>
</dbReference>
<dbReference type="Pfam" id="PF04800">
    <property type="entry name" value="NDUS4"/>
    <property type="match status" value="1"/>
</dbReference>
<dbReference type="Gene3D" id="3.30.160.190">
    <property type="entry name" value="atu1810 like domain"/>
    <property type="match status" value="1"/>
</dbReference>
<evidence type="ECO:0000256" key="5">
    <source>
        <dbReference type="ARBA" id="ARBA00022946"/>
    </source>
</evidence>
<accession>A0A7S0SXQ8</accession>
<dbReference type="GO" id="GO:0022900">
    <property type="term" value="P:electron transport chain"/>
    <property type="evidence" value="ECO:0007669"/>
    <property type="project" value="InterPro"/>
</dbReference>
<evidence type="ECO:0000256" key="9">
    <source>
        <dbReference type="RuleBase" id="RU367010"/>
    </source>
</evidence>
<evidence type="ECO:0000313" key="10">
    <source>
        <dbReference type="EMBL" id="CAD8716314.1"/>
    </source>
</evidence>
<dbReference type="AlphaFoldDB" id="A0A7S0SXQ8"/>
<reference evidence="10" key="1">
    <citation type="submission" date="2021-01" db="EMBL/GenBank/DDBJ databases">
        <authorList>
            <person name="Corre E."/>
            <person name="Pelletier E."/>
            <person name="Niang G."/>
            <person name="Scheremetjew M."/>
            <person name="Finn R."/>
            <person name="Kale V."/>
            <person name="Holt S."/>
            <person name="Cochrane G."/>
            <person name="Meng A."/>
            <person name="Brown T."/>
            <person name="Cohen L."/>
        </authorList>
    </citation>
    <scope>NUCLEOTIDE SEQUENCE</scope>
    <source>
        <strain evidence="10">UTEXLB2642</strain>
    </source>
</reference>
<comment type="similarity">
    <text evidence="1 9">Belongs to the complex I NDUFS4 subunit family.</text>
</comment>
<dbReference type="PANTHER" id="PTHR12219:SF8">
    <property type="entry name" value="NADH DEHYDROGENASE [UBIQUINONE] IRON-SULFUR PROTEIN 4, MITOCHONDRIAL"/>
    <property type="match status" value="1"/>
</dbReference>
<gene>
    <name evidence="10" type="ORF">CNEB1095_LOCUS1787</name>
</gene>
<evidence type="ECO:0000256" key="4">
    <source>
        <dbReference type="ARBA" id="ARBA00022792"/>
    </source>
</evidence>
<organism evidence="10">
    <name type="scientific">Chromulina nebulosa</name>
    <dbReference type="NCBI Taxonomy" id="96789"/>
    <lineage>
        <taxon>Eukaryota</taxon>
        <taxon>Sar</taxon>
        <taxon>Stramenopiles</taxon>
        <taxon>Ochrophyta</taxon>
        <taxon>Chrysophyceae</taxon>
        <taxon>Chromulinales</taxon>
        <taxon>Chromulinaceae</taxon>
        <taxon>Chromulina</taxon>
    </lineage>
</organism>
<keyword evidence="8 9" id="KW-0472">Membrane</keyword>
<evidence type="ECO:0000256" key="7">
    <source>
        <dbReference type="ARBA" id="ARBA00023128"/>
    </source>
</evidence>
<evidence type="ECO:0000256" key="3">
    <source>
        <dbReference type="ARBA" id="ARBA00022660"/>
    </source>
</evidence>
<evidence type="ECO:0000256" key="6">
    <source>
        <dbReference type="ARBA" id="ARBA00022982"/>
    </source>
</evidence>
<keyword evidence="5 9" id="KW-0809">Transit peptide</keyword>
<comment type="subcellular location">
    <subcellularLocation>
        <location evidence="9">Mitochondrion inner membrane</location>
        <topology evidence="9">Peripheral membrane protein</topology>
        <orientation evidence="9">Matrix side</orientation>
    </subcellularLocation>
</comment>
<dbReference type="GO" id="GO:0005743">
    <property type="term" value="C:mitochondrial inner membrane"/>
    <property type="evidence" value="ECO:0007669"/>
    <property type="project" value="UniProtKB-SubCell"/>
</dbReference>
<comment type="function">
    <text evidence="9">Accessory subunit of the mitochondrial membrane respiratory chain NADH dehydrogenase (Complex I), that is believed not to be involved in catalysis. Complex I functions in the transfer of electrons from NADH to the respiratory chain. The immediate electron acceptor for the enzyme is believed to be ubiquinone.</text>
</comment>
<proteinExistence type="inferred from homology"/>
<keyword evidence="3 9" id="KW-0679">Respiratory chain</keyword>
<name>A0A7S0SXQ8_9STRA</name>
<protein>
    <recommendedName>
        <fullName evidence="9">NADH dehydrogenase [ubiquinone] iron-sulfur protein 4, mitochondrial</fullName>
    </recommendedName>
</protein>
<evidence type="ECO:0000256" key="1">
    <source>
        <dbReference type="ARBA" id="ARBA00005882"/>
    </source>
</evidence>
<dbReference type="InterPro" id="IPR038532">
    <property type="entry name" value="NDUFS4-like_sf"/>
</dbReference>
<keyword evidence="6 9" id="KW-0249">Electron transport</keyword>
<dbReference type="PANTHER" id="PTHR12219">
    <property type="entry name" value="NADH-UBIQUINONE OXIDOREDUCTASE"/>
    <property type="match status" value="1"/>
</dbReference>
<keyword evidence="7 9" id="KW-0496">Mitochondrion</keyword>